<name>A0A1A5YFF6_9BACL</name>
<dbReference type="PANTHER" id="PTHR43674:SF2">
    <property type="entry name" value="BETA-UREIDOPROPIONASE"/>
    <property type="match status" value="1"/>
</dbReference>
<keyword evidence="4" id="KW-1185">Reference proteome</keyword>
<dbReference type="STRING" id="1844972.A7K91_12710"/>
<dbReference type="InterPro" id="IPR036526">
    <property type="entry name" value="C-N_Hydrolase_sf"/>
</dbReference>
<organism evidence="3 4">
    <name type="scientific">Paenibacillus oryzae</name>
    <dbReference type="NCBI Taxonomy" id="1844972"/>
    <lineage>
        <taxon>Bacteria</taxon>
        <taxon>Bacillati</taxon>
        <taxon>Bacillota</taxon>
        <taxon>Bacilli</taxon>
        <taxon>Bacillales</taxon>
        <taxon>Paenibacillaceae</taxon>
        <taxon>Paenibacillus</taxon>
    </lineage>
</organism>
<dbReference type="SUPFAM" id="SSF56317">
    <property type="entry name" value="Carbon-nitrogen hydrolase"/>
    <property type="match status" value="1"/>
</dbReference>
<dbReference type="EMBL" id="LYPA01000065">
    <property type="protein sequence ID" value="OBR64361.1"/>
    <property type="molecule type" value="Genomic_DNA"/>
</dbReference>
<keyword evidence="1" id="KW-0378">Hydrolase</keyword>
<feature type="domain" description="CN hydrolase" evidence="2">
    <location>
        <begin position="4"/>
        <end position="245"/>
    </location>
</feature>
<evidence type="ECO:0000313" key="4">
    <source>
        <dbReference type="Proteomes" id="UP000092024"/>
    </source>
</evidence>
<gene>
    <name evidence="3" type="ORF">A7K91_12710</name>
</gene>
<dbReference type="Pfam" id="PF00795">
    <property type="entry name" value="CN_hydrolase"/>
    <property type="match status" value="1"/>
</dbReference>
<reference evidence="3 4" key="1">
    <citation type="submission" date="2016-05" db="EMBL/GenBank/DDBJ databases">
        <title>Paenibacillus oryzae. sp. nov., isolated from the rice root.</title>
        <authorList>
            <person name="Zhang J."/>
            <person name="Zhang X."/>
        </authorList>
    </citation>
    <scope>NUCLEOTIDE SEQUENCE [LARGE SCALE GENOMIC DNA]</scope>
    <source>
        <strain evidence="3 4">1DrF-4</strain>
    </source>
</reference>
<dbReference type="GO" id="GO:0016811">
    <property type="term" value="F:hydrolase activity, acting on carbon-nitrogen (but not peptide) bonds, in linear amides"/>
    <property type="evidence" value="ECO:0007669"/>
    <property type="project" value="TreeGrafter"/>
</dbReference>
<dbReference type="OrthoDB" id="9811121at2"/>
<dbReference type="Proteomes" id="UP000092024">
    <property type="component" value="Unassembled WGS sequence"/>
</dbReference>
<dbReference type="InterPro" id="IPR050345">
    <property type="entry name" value="Aliph_Amidase/BUP"/>
</dbReference>
<dbReference type="RefSeq" id="WP_068684949.1">
    <property type="nucleotide sequence ID" value="NZ_LYPA01000065.1"/>
</dbReference>
<dbReference type="AlphaFoldDB" id="A0A1A5YFF6"/>
<protein>
    <recommendedName>
        <fullName evidence="2">CN hydrolase domain-containing protein</fullName>
    </recommendedName>
</protein>
<dbReference type="PANTHER" id="PTHR43674">
    <property type="entry name" value="NITRILASE C965.09-RELATED"/>
    <property type="match status" value="1"/>
</dbReference>
<evidence type="ECO:0000259" key="2">
    <source>
        <dbReference type="PROSITE" id="PS50263"/>
    </source>
</evidence>
<dbReference type="Gene3D" id="3.60.110.10">
    <property type="entry name" value="Carbon-nitrogen hydrolase"/>
    <property type="match status" value="1"/>
</dbReference>
<comment type="caution">
    <text evidence="3">The sequence shown here is derived from an EMBL/GenBank/DDBJ whole genome shotgun (WGS) entry which is preliminary data.</text>
</comment>
<sequence length="287" mass="31766">MREATLGLVQFESIIGDVAANARKAVRFIREAGEREVDLIIFPELFLTGYDLESLGPEYGRLAQDEGSDAVALLKEAVREAGVNAVLPMPLAMENGVSNGAYAINRKGDIVAAYSKVHLWDEESRYFAAGNEFKTVPFDFAKVGMMICYDAGFPESARTLTLQGADLMVVPSAFSKELRHRWDIYFATRALENTRFVAAVNGVGGISANEFLFGNNKVAAPNGEYVLQGANDREEMQVLTIDLNRNSEYERQIPYLRDRRSDIYGNYQNKSGKRDGDVCANFSNTGV</sequence>
<proteinExistence type="predicted"/>
<accession>A0A1A5YFF6</accession>
<dbReference type="PROSITE" id="PS50263">
    <property type="entry name" value="CN_HYDROLASE"/>
    <property type="match status" value="1"/>
</dbReference>
<evidence type="ECO:0000313" key="3">
    <source>
        <dbReference type="EMBL" id="OBR64361.1"/>
    </source>
</evidence>
<evidence type="ECO:0000256" key="1">
    <source>
        <dbReference type="ARBA" id="ARBA00022801"/>
    </source>
</evidence>
<dbReference type="InterPro" id="IPR003010">
    <property type="entry name" value="C-N_Hydrolase"/>
</dbReference>